<proteinExistence type="predicted"/>
<dbReference type="Proteomes" id="UP000320722">
    <property type="component" value="Chromosome"/>
</dbReference>
<gene>
    <name evidence="1" type="ORF">V6x_63090</name>
</gene>
<accession>A0A517WMT3</accession>
<dbReference type="EMBL" id="CP036347">
    <property type="protein sequence ID" value="QDU06555.1"/>
    <property type="molecule type" value="Genomic_DNA"/>
</dbReference>
<dbReference type="RefSeq" id="WP_145045719.1">
    <property type="nucleotide sequence ID" value="NZ_CP036347.1"/>
</dbReference>
<evidence type="ECO:0000313" key="1">
    <source>
        <dbReference type="EMBL" id="QDU06555.1"/>
    </source>
</evidence>
<evidence type="ECO:0000313" key="2">
    <source>
        <dbReference type="Proteomes" id="UP000320722"/>
    </source>
</evidence>
<organism evidence="1 2">
    <name type="scientific">Gimesia chilikensis</name>
    <dbReference type="NCBI Taxonomy" id="2605989"/>
    <lineage>
        <taxon>Bacteria</taxon>
        <taxon>Pseudomonadati</taxon>
        <taxon>Planctomycetota</taxon>
        <taxon>Planctomycetia</taxon>
        <taxon>Planctomycetales</taxon>
        <taxon>Planctomycetaceae</taxon>
        <taxon>Gimesia</taxon>
    </lineage>
</organism>
<protein>
    <recommendedName>
        <fullName evidence="3">DUF2283 domain-containing protein</fullName>
    </recommendedName>
</protein>
<reference evidence="1 2" key="1">
    <citation type="submission" date="2019-02" db="EMBL/GenBank/DDBJ databases">
        <title>Deep-cultivation of Planctomycetes and their phenomic and genomic characterization uncovers novel biology.</title>
        <authorList>
            <person name="Wiegand S."/>
            <person name="Jogler M."/>
            <person name="Boedeker C."/>
            <person name="Pinto D."/>
            <person name="Vollmers J."/>
            <person name="Rivas-Marin E."/>
            <person name="Kohn T."/>
            <person name="Peeters S.H."/>
            <person name="Heuer A."/>
            <person name="Rast P."/>
            <person name="Oberbeckmann S."/>
            <person name="Bunk B."/>
            <person name="Jeske O."/>
            <person name="Meyerdierks A."/>
            <person name="Storesund J.E."/>
            <person name="Kallscheuer N."/>
            <person name="Luecker S."/>
            <person name="Lage O.M."/>
            <person name="Pohl T."/>
            <person name="Merkel B.J."/>
            <person name="Hornburger P."/>
            <person name="Mueller R.-W."/>
            <person name="Bruemmer F."/>
            <person name="Labrenz M."/>
            <person name="Spormann A.M."/>
            <person name="Op den Camp H."/>
            <person name="Overmann J."/>
            <person name="Amann R."/>
            <person name="Jetten M.S.M."/>
            <person name="Mascher T."/>
            <person name="Medema M.H."/>
            <person name="Devos D.P."/>
            <person name="Kaster A.-K."/>
            <person name="Ovreas L."/>
            <person name="Rohde M."/>
            <person name="Galperin M.Y."/>
            <person name="Jogler C."/>
        </authorList>
    </citation>
    <scope>NUCLEOTIDE SEQUENCE [LARGE SCALE GENOMIC DNA]</scope>
    <source>
        <strain evidence="1 2">V6</strain>
    </source>
</reference>
<dbReference type="AlphaFoldDB" id="A0A517WMT3"/>
<name>A0A517WMT3_9PLAN</name>
<sequence>MSEKKFQLIQHEGCEGSAYLRLLDFPAEIPPGEITAPNSILIHELIENYDGPSLILDLNAAGRAIGIEILYPEKDDD</sequence>
<evidence type="ECO:0008006" key="3">
    <source>
        <dbReference type="Google" id="ProtNLM"/>
    </source>
</evidence>